<dbReference type="InterPro" id="IPR053205">
    <property type="entry name" value="GHMP_kinase_L-arabinokinase"/>
</dbReference>
<evidence type="ECO:0000313" key="2">
    <source>
        <dbReference type="Proteomes" id="UP000594468"/>
    </source>
</evidence>
<name>A0A7S8EBZ5_9CHLR</name>
<dbReference type="KEGG" id="pmet:G4Y79_07390"/>
<dbReference type="SUPFAM" id="SSF53756">
    <property type="entry name" value="UDP-Glycosyltransferase/glycogen phosphorylase"/>
    <property type="match status" value="1"/>
</dbReference>
<evidence type="ECO:0008006" key="3">
    <source>
        <dbReference type="Google" id="ProtNLM"/>
    </source>
</evidence>
<protein>
    <recommendedName>
        <fullName evidence="3">Glycosyltransferase</fullName>
    </recommendedName>
</protein>
<accession>A0A7S8EBZ5</accession>
<dbReference type="PANTHER" id="PTHR38134">
    <property type="entry name" value="SLR1395 PROTEIN"/>
    <property type="match status" value="1"/>
</dbReference>
<dbReference type="EMBL" id="CP062983">
    <property type="protein sequence ID" value="QPC84187.1"/>
    <property type="molecule type" value="Genomic_DNA"/>
</dbReference>
<sequence>MSIHIAYYISGHGFGHAARQQPIIKRLSELGLTVHVRTGAPDKFFQAPNVVYHQQQYDIGMVQIDAMHIDPEAAFRWYGGFLGRQGDVILEEVAYLRENDVHLIACDIPPIACEIAALMGLPCVVVTHFTWDWVYQHYMDDFPQYQYIIDSITASYHKADLLLEMPFAHPMPQFDHIEKIPLVMNPLTKTREQVRAEFDVPDHHKLCVISMGGMDWAGNMDALRQKQGWTFLVTPAAWPQVCEWPHTRLVGHGYAGFHNLFAAADLAIGKLGYSTMSELVGNGTPSLYIRREGWREHDLLSPAMQLYSHSIEITHHQYEAGDWIDWIDELAARDGKLPVLQTNGVEVAARRLYQLAEG</sequence>
<gene>
    <name evidence="1" type="ORF">G4Y79_07390</name>
</gene>
<proteinExistence type="predicted"/>
<reference evidence="1 2" key="1">
    <citation type="submission" date="2020-02" db="EMBL/GenBank/DDBJ databases">
        <authorList>
            <person name="Zheng R.K."/>
            <person name="Sun C.M."/>
        </authorList>
    </citation>
    <scope>NUCLEOTIDE SEQUENCE [LARGE SCALE GENOMIC DNA]</scope>
    <source>
        <strain evidence="2">rifampicinis</strain>
    </source>
</reference>
<dbReference type="Proteomes" id="UP000594468">
    <property type="component" value="Chromosome"/>
</dbReference>
<dbReference type="PANTHER" id="PTHR38134:SF2">
    <property type="entry name" value="GALACTOKINASE"/>
    <property type="match status" value="1"/>
</dbReference>
<organism evidence="1 2">
    <name type="scientific">Phototrophicus methaneseepsis</name>
    <dbReference type="NCBI Taxonomy" id="2710758"/>
    <lineage>
        <taxon>Bacteria</taxon>
        <taxon>Bacillati</taxon>
        <taxon>Chloroflexota</taxon>
        <taxon>Candidatus Thermofontia</taxon>
        <taxon>Phototrophicales</taxon>
        <taxon>Phototrophicaceae</taxon>
        <taxon>Phototrophicus</taxon>
    </lineage>
</organism>
<evidence type="ECO:0000313" key="1">
    <source>
        <dbReference type="EMBL" id="QPC84187.1"/>
    </source>
</evidence>
<dbReference type="RefSeq" id="WP_195172251.1">
    <property type="nucleotide sequence ID" value="NZ_CP062983.1"/>
</dbReference>
<keyword evidence="2" id="KW-1185">Reference proteome</keyword>
<dbReference type="AlphaFoldDB" id="A0A7S8EBZ5"/>